<protein>
    <submittedName>
        <fullName evidence="2">Uncharacterized protein</fullName>
    </submittedName>
</protein>
<feature type="region of interest" description="Disordered" evidence="1">
    <location>
        <begin position="292"/>
        <end position="314"/>
    </location>
</feature>
<dbReference type="Proteomes" id="UP001385951">
    <property type="component" value="Unassembled WGS sequence"/>
</dbReference>
<evidence type="ECO:0000313" key="3">
    <source>
        <dbReference type="Proteomes" id="UP001385951"/>
    </source>
</evidence>
<organism evidence="2 3">
    <name type="scientific">Cerrena zonata</name>
    <dbReference type="NCBI Taxonomy" id="2478898"/>
    <lineage>
        <taxon>Eukaryota</taxon>
        <taxon>Fungi</taxon>
        <taxon>Dikarya</taxon>
        <taxon>Basidiomycota</taxon>
        <taxon>Agaricomycotina</taxon>
        <taxon>Agaricomycetes</taxon>
        <taxon>Polyporales</taxon>
        <taxon>Cerrenaceae</taxon>
        <taxon>Cerrena</taxon>
    </lineage>
</organism>
<sequence>MFNGEYDKGSYRPESYESQPEDAKLAMGPPKRRVNIERRVSATGSTKTAQMFASGGALDSQTTNSHGEAIDITHAFDPVTSYVTPATPDDDRTAFDPQSQALDDGEGDETWVSTQPQDEETAGNHAKAINDGPTLLLATDGANKENIPPKAERVGVVCEGCRDTFAAMLGCFEEIVAFQNRSAISLDQQADAARESAAYLASLIKPITMMLAGSNADDVILTEEEIAAGIVLYMGYKARPIQEGHWVTYLHAYEDTQEVIGMERIPDLAEIPKVLGKRPGLSDTDEEIDSVSAIGSDESDDDLPALEPLEESDGVGGRFGKVKIHPVFMYMRGDLPEEWYNGPGY</sequence>
<name>A0AAW0GID8_9APHY</name>
<dbReference type="EMBL" id="JASBNA010000008">
    <property type="protein sequence ID" value="KAK7689514.1"/>
    <property type="molecule type" value="Genomic_DNA"/>
</dbReference>
<feature type="compositionally biased region" description="Basic and acidic residues" evidence="1">
    <location>
        <begin position="1"/>
        <end position="15"/>
    </location>
</feature>
<keyword evidence="3" id="KW-1185">Reference proteome</keyword>
<evidence type="ECO:0000256" key="1">
    <source>
        <dbReference type="SAM" id="MobiDB-lite"/>
    </source>
</evidence>
<feature type="compositionally biased region" description="Polar residues" evidence="1">
    <location>
        <begin position="42"/>
        <end position="51"/>
    </location>
</feature>
<accession>A0AAW0GID8</accession>
<dbReference type="AlphaFoldDB" id="A0AAW0GID8"/>
<feature type="region of interest" description="Disordered" evidence="1">
    <location>
        <begin position="1"/>
        <end position="64"/>
    </location>
</feature>
<reference evidence="2 3" key="1">
    <citation type="submission" date="2022-09" db="EMBL/GenBank/DDBJ databases">
        <authorList>
            <person name="Palmer J.M."/>
        </authorList>
    </citation>
    <scope>NUCLEOTIDE SEQUENCE [LARGE SCALE GENOMIC DNA]</scope>
    <source>
        <strain evidence="2 3">DSM 7382</strain>
    </source>
</reference>
<evidence type="ECO:0000313" key="2">
    <source>
        <dbReference type="EMBL" id="KAK7689514.1"/>
    </source>
</evidence>
<feature type="region of interest" description="Disordered" evidence="1">
    <location>
        <begin position="81"/>
        <end position="128"/>
    </location>
</feature>
<proteinExistence type="predicted"/>
<comment type="caution">
    <text evidence="2">The sequence shown here is derived from an EMBL/GenBank/DDBJ whole genome shotgun (WGS) entry which is preliminary data.</text>
</comment>
<feature type="compositionally biased region" description="Acidic residues" evidence="1">
    <location>
        <begin position="297"/>
        <end position="313"/>
    </location>
</feature>
<gene>
    <name evidence="2" type="ORF">QCA50_007306</name>
</gene>